<proteinExistence type="predicted"/>
<evidence type="ECO:0000313" key="1">
    <source>
        <dbReference type="EMBL" id="CAL2077279.1"/>
    </source>
</evidence>
<keyword evidence="2" id="KW-1185">Reference proteome</keyword>
<gene>
    <name evidence="1" type="ORF">T190607A01A_10505</name>
</gene>
<name>A0ABP1EFA8_9FLAO</name>
<accession>A0ABP1EFA8</accession>
<comment type="caution">
    <text evidence="1">The sequence shown here is derived from an EMBL/GenBank/DDBJ whole genome shotgun (WGS) entry which is preliminary data.</text>
</comment>
<reference evidence="1 2" key="1">
    <citation type="submission" date="2024-05" db="EMBL/GenBank/DDBJ databases">
        <authorList>
            <person name="Duchaud E."/>
        </authorList>
    </citation>
    <scope>NUCLEOTIDE SEQUENCE [LARGE SCALE GENOMIC DNA]</scope>
    <source>
        <strain evidence="1">Ena-SAMPLE-TAB-13-05-2024-13:56:06:370-140302</strain>
    </source>
</reference>
<dbReference type="RefSeq" id="WP_348710104.1">
    <property type="nucleotide sequence ID" value="NZ_CAXIXY010000003.1"/>
</dbReference>
<dbReference type="PROSITE" id="PS51257">
    <property type="entry name" value="PROKAR_LIPOPROTEIN"/>
    <property type="match status" value="1"/>
</dbReference>
<dbReference type="EMBL" id="CAXIXY010000003">
    <property type="protein sequence ID" value="CAL2077279.1"/>
    <property type="molecule type" value="Genomic_DNA"/>
</dbReference>
<organism evidence="1 2">
    <name type="scientific">Tenacibaculum platacis</name>
    <dbReference type="NCBI Taxonomy" id="3137852"/>
    <lineage>
        <taxon>Bacteria</taxon>
        <taxon>Pseudomonadati</taxon>
        <taxon>Bacteroidota</taxon>
        <taxon>Flavobacteriia</taxon>
        <taxon>Flavobacteriales</taxon>
        <taxon>Flavobacteriaceae</taxon>
        <taxon>Tenacibaculum</taxon>
    </lineage>
</organism>
<sequence length="211" mass="23278">MKTFKITILVLNLTILSSCFGDKKSIIGSDLGDTSFVNKNFKGNAINFGDVEDVCALLNQEKVAGLYNVPASYIATVGKGKFVQNDQVKTCMVRVKLDDTDWNFLTGMVTLFKEVKASEDQGGISEAVGQGENWEEAWSLKKSMSKTGKWIPNVGKAALYTPAKRKLEIKFEGYSLEIVAPGAPFNKEEKAKNRDFEKITLAMAKDLGFLK</sequence>
<evidence type="ECO:0008006" key="3">
    <source>
        <dbReference type="Google" id="ProtNLM"/>
    </source>
</evidence>
<protein>
    <recommendedName>
        <fullName evidence="3">Lipoprotein</fullName>
    </recommendedName>
</protein>
<evidence type="ECO:0000313" key="2">
    <source>
        <dbReference type="Proteomes" id="UP001497416"/>
    </source>
</evidence>
<dbReference type="Proteomes" id="UP001497416">
    <property type="component" value="Unassembled WGS sequence"/>
</dbReference>